<sequence length="99" mass="11209">MGRTTIGGAVDVSRVVSSVLSIDGMQDLVMEHCRIFVFGSAVEKVPLLRVVSLHFTFHYGRSTCRIAGSVLREWHNDRRWPVHNISVWDLATSKTQPWT</sequence>
<keyword evidence="2" id="KW-1185">Reference proteome</keyword>
<dbReference type="Proteomes" id="UP000887116">
    <property type="component" value="Unassembled WGS sequence"/>
</dbReference>
<protein>
    <submittedName>
        <fullName evidence="1">Uncharacterized protein</fullName>
    </submittedName>
</protein>
<name>A0A8X6LBQ8_TRICU</name>
<gene>
    <name evidence="1" type="ORF">TNCT_236231</name>
</gene>
<dbReference type="EMBL" id="BMAO01035643">
    <property type="protein sequence ID" value="GFR04946.1"/>
    <property type="molecule type" value="Genomic_DNA"/>
</dbReference>
<proteinExistence type="predicted"/>
<dbReference type="AlphaFoldDB" id="A0A8X6LBQ8"/>
<reference evidence="1" key="1">
    <citation type="submission" date="2020-07" db="EMBL/GenBank/DDBJ databases">
        <title>Multicomponent nature underlies the extraordinary mechanical properties of spider dragline silk.</title>
        <authorList>
            <person name="Kono N."/>
            <person name="Nakamura H."/>
            <person name="Mori M."/>
            <person name="Yoshida Y."/>
            <person name="Ohtoshi R."/>
            <person name="Malay A.D."/>
            <person name="Moran D.A.P."/>
            <person name="Tomita M."/>
            <person name="Numata K."/>
            <person name="Arakawa K."/>
        </authorList>
    </citation>
    <scope>NUCLEOTIDE SEQUENCE</scope>
</reference>
<evidence type="ECO:0000313" key="2">
    <source>
        <dbReference type="Proteomes" id="UP000887116"/>
    </source>
</evidence>
<comment type="caution">
    <text evidence="1">The sequence shown here is derived from an EMBL/GenBank/DDBJ whole genome shotgun (WGS) entry which is preliminary data.</text>
</comment>
<organism evidence="1 2">
    <name type="scientific">Trichonephila clavata</name>
    <name type="common">Joro spider</name>
    <name type="synonym">Nephila clavata</name>
    <dbReference type="NCBI Taxonomy" id="2740835"/>
    <lineage>
        <taxon>Eukaryota</taxon>
        <taxon>Metazoa</taxon>
        <taxon>Ecdysozoa</taxon>
        <taxon>Arthropoda</taxon>
        <taxon>Chelicerata</taxon>
        <taxon>Arachnida</taxon>
        <taxon>Araneae</taxon>
        <taxon>Araneomorphae</taxon>
        <taxon>Entelegynae</taxon>
        <taxon>Araneoidea</taxon>
        <taxon>Nephilidae</taxon>
        <taxon>Trichonephila</taxon>
    </lineage>
</organism>
<accession>A0A8X6LBQ8</accession>
<evidence type="ECO:0000313" key="1">
    <source>
        <dbReference type="EMBL" id="GFR04946.1"/>
    </source>
</evidence>